<gene>
    <name evidence="1" type="ORF">FQ775_05480</name>
</gene>
<reference evidence="1" key="1">
    <citation type="submission" date="2020-04" db="EMBL/GenBank/DDBJ databases">
        <title>Nitratireductor sp. nov. isolated from mangrove soil.</title>
        <authorList>
            <person name="Ye Y."/>
        </authorList>
    </citation>
    <scope>NUCLEOTIDE SEQUENCE</scope>
    <source>
        <strain evidence="1">SY7</strain>
    </source>
</reference>
<dbReference type="InterPro" id="IPR011006">
    <property type="entry name" value="CheY-like_superfamily"/>
</dbReference>
<evidence type="ECO:0000313" key="1">
    <source>
        <dbReference type="EMBL" id="QDY99868.1"/>
    </source>
</evidence>
<proteinExistence type="predicted"/>
<dbReference type="EMBL" id="CP042301">
    <property type="protein sequence ID" value="QDY99868.1"/>
    <property type="molecule type" value="Genomic_DNA"/>
</dbReference>
<sequence>MQTSLCFMLEAEGHTVRVVDALRDAAELTDYDCVIVDHKLIGKSPLRLGELAALARPVVLLVDQRKDFSIPEVIRFVEKPLLGRSVIEAVGSALARR</sequence>
<organism evidence="1 2">
    <name type="scientific">Nitratireductor mangrovi</name>
    <dbReference type="NCBI Taxonomy" id="2599600"/>
    <lineage>
        <taxon>Bacteria</taxon>
        <taxon>Pseudomonadati</taxon>
        <taxon>Pseudomonadota</taxon>
        <taxon>Alphaproteobacteria</taxon>
        <taxon>Hyphomicrobiales</taxon>
        <taxon>Phyllobacteriaceae</taxon>
        <taxon>Nitratireductor</taxon>
    </lineage>
</organism>
<dbReference type="AlphaFoldDB" id="A0A5B8KWE8"/>
<dbReference type="Proteomes" id="UP000321389">
    <property type="component" value="Chromosome"/>
</dbReference>
<dbReference type="RefSeq" id="WP_146298522.1">
    <property type="nucleotide sequence ID" value="NZ_CP042301.2"/>
</dbReference>
<accession>A0A5B8KWE8</accession>
<protein>
    <recommendedName>
        <fullName evidence="3">Response regulatory domain-containing protein</fullName>
    </recommendedName>
</protein>
<name>A0A5B8KWE8_9HYPH</name>
<keyword evidence="2" id="KW-1185">Reference proteome</keyword>
<dbReference type="KEGG" id="niy:FQ775_05480"/>
<evidence type="ECO:0000313" key="2">
    <source>
        <dbReference type="Proteomes" id="UP000321389"/>
    </source>
</evidence>
<dbReference type="SUPFAM" id="SSF52172">
    <property type="entry name" value="CheY-like"/>
    <property type="match status" value="1"/>
</dbReference>
<dbReference type="OrthoDB" id="8030657at2"/>
<evidence type="ECO:0008006" key="3">
    <source>
        <dbReference type="Google" id="ProtNLM"/>
    </source>
</evidence>